<evidence type="ECO:0000313" key="4">
    <source>
        <dbReference type="Proteomes" id="UP001057375"/>
    </source>
</evidence>
<comment type="caution">
    <text evidence="3">The sequence shown here is derived from an EMBL/GenBank/DDBJ whole genome shotgun (WGS) entry which is preliminary data.</text>
</comment>
<feature type="transmembrane region" description="Helical" evidence="2">
    <location>
        <begin position="15"/>
        <end position="36"/>
    </location>
</feature>
<dbReference type="EMBL" id="BQXS01000291">
    <property type="protein sequence ID" value="GKT28441.1"/>
    <property type="molecule type" value="Genomic_DNA"/>
</dbReference>
<keyword evidence="2" id="KW-0812">Transmembrane</keyword>
<keyword evidence="4" id="KW-1185">Reference proteome</keyword>
<gene>
    <name evidence="3" type="ORF">ADUPG1_000648</name>
</gene>
<sequence>MSRHTIVPCRLGTKWLLQVVLSFIFAFALYLSCLLYKSTFLLPMGSEKDMSTSLSSSTKVTTPDSSSASAPSAPSVEFTYDEICAAFNLVKRDWADVISDYDKEI</sequence>
<proteinExistence type="predicted"/>
<organism evidence="3 4">
    <name type="scientific">Aduncisulcus paluster</name>
    <dbReference type="NCBI Taxonomy" id="2918883"/>
    <lineage>
        <taxon>Eukaryota</taxon>
        <taxon>Metamonada</taxon>
        <taxon>Carpediemonas-like organisms</taxon>
        <taxon>Aduncisulcus</taxon>
    </lineage>
</organism>
<accession>A0ABQ5KC23</accession>
<evidence type="ECO:0000313" key="3">
    <source>
        <dbReference type="EMBL" id="GKT28441.1"/>
    </source>
</evidence>
<keyword evidence="2" id="KW-1133">Transmembrane helix</keyword>
<evidence type="ECO:0000256" key="2">
    <source>
        <dbReference type="SAM" id="Phobius"/>
    </source>
</evidence>
<name>A0ABQ5KC23_9EUKA</name>
<feature type="region of interest" description="Disordered" evidence="1">
    <location>
        <begin position="47"/>
        <end position="75"/>
    </location>
</feature>
<evidence type="ECO:0000256" key="1">
    <source>
        <dbReference type="SAM" id="MobiDB-lite"/>
    </source>
</evidence>
<protein>
    <submittedName>
        <fullName evidence="3">Uncharacterized protein</fullName>
    </submittedName>
</protein>
<keyword evidence="2" id="KW-0472">Membrane</keyword>
<dbReference type="Proteomes" id="UP001057375">
    <property type="component" value="Unassembled WGS sequence"/>
</dbReference>
<reference evidence="3" key="1">
    <citation type="submission" date="2022-03" db="EMBL/GenBank/DDBJ databases">
        <title>Draft genome sequence of Aduncisulcus paluster, a free-living microaerophilic Fornicata.</title>
        <authorList>
            <person name="Yuyama I."/>
            <person name="Kume K."/>
            <person name="Tamura T."/>
            <person name="Inagaki Y."/>
            <person name="Hashimoto T."/>
        </authorList>
    </citation>
    <scope>NUCLEOTIDE SEQUENCE</scope>
    <source>
        <strain evidence="3">NY0171</strain>
    </source>
</reference>
<feature type="compositionally biased region" description="Low complexity" evidence="1">
    <location>
        <begin position="51"/>
        <end position="75"/>
    </location>
</feature>